<organism evidence="2 3">
    <name type="scientific">Dillenia turbinata</name>
    <dbReference type="NCBI Taxonomy" id="194707"/>
    <lineage>
        <taxon>Eukaryota</taxon>
        <taxon>Viridiplantae</taxon>
        <taxon>Streptophyta</taxon>
        <taxon>Embryophyta</taxon>
        <taxon>Tracheophyta</taxon>
        <taxon>Spermatophyta</taxon>
        <taxon>Magnoliopsida</taxon>
        <taxon>eudicotyledons</taxon>
        <taxon>Gunneridae</taxon>
        <taxon>Pentapetalae</taxon>
        <taxon>Dilleniales</taxon>
        <taxon>Dilleniaceae</taxon>
        <taxon>Dillenia</taxon>
    </lineage>
</organism>
<dbReference type="Proteomes" id="UP001370490">
    <property type="component" value="Unassembled WGS sequence"/>
</dbReference>
<dbReference type="AlphaFoldDB" id="A0AAN8YYE0"/>
<name>A0AAN8YYE0_9MAGN</name>
<sequence length="284" mass="32303">MLDNAGAAVWCLHSTRRRHQYRTVFLACSINTNSEQLRSQLDQLHSEVENTRAKASSARLRLMRLSEGAEKLRHQAAVSVQTGKENDVRELLFQKKKVLQALEKSKSRIKLLDELAAKLNEAISVKETELMSNFAVDPEIGRENSSSPVRIISPKEDAVKSFKENAHINSLEIDGNIELDFSGWSRTSLTSDNSIKCSAEETSEENNWSESHLIHTMKGFSSYLDFLKHLDQQLTKIEVEVIAVLRFSILVLKAEEEPNNPRVQQVKEILESDSKHHSKKRRVN</sequence>
<evidence type="ECO:0000313" key="3">
    <source>
        <dbReference type="Proteomes" id="UP001370490"/>
    </source>
</evidence>
<proteinExistence type="predicted"/>
<reference evidence="2 3" key="1">
    <citation type="submission" date="2023-12" db="EMBL/GenBank/DDBJ databases">
        <title>A high-quality genome assembly for Dillenia turbinata (Dilleniales).</title>
        <authorList>
            <person name="Chanderbali A."/>
        </authorList>
    </citation>
    <scope>NUCLEOTIDE SEQUENCE [LARGE SCALE GENOMIC DNA]</scope>
    <source>
        <strain evidence="2">LSX21</strain>
        <tissue evidence="2">Leaf</tissue>
    </source>
</reference>
<dbReference type="PANTHER" id="PTHR37174">
    <property type="entry name" value="FORKHEAD-ASSOCIATED DOMAIN PROTEIN"/>
    <property type="match status" value="1"/>
</dbReference>
<dbReference type="EMBL" id="JBAMMX010000021">
    <property type="protein sequence ID" value="KAK6919754.1"/>
    <property type="molecule type" value="Genomic_DNA"/>
</dbReference>
<evidence type="ECO:0000313" key="2">
    <source>
        <dbReference type="EMBL" id="KAK6919754.1"/>
    </source>
</evidence>
<keyword evidence="1" id="KW-0175">Coiled coil</keyword>
<dbReference type="PANTHER" id="PTHR37174:SF2">
    <property type="entry name" value="FORKHEAD-ASSOCIATED DOMAIN PROTEIN"/>
    <property type="match status" value="1"/>
</dbReference>
<keyword evidence="3" id="KW-1185">Reference proteome</keyword>
<comment type="caution">
    <text evidence="2">The sequence shown here is derived from an EMBL/GenBank/DDBJ whole genome shotgun (WGS) entry which is preliminary data.</text>
</comment>
<protein>
    <submittedName>
        <fullName evidence="2">Uncharacterized protein</fullName>
    </submittedName>
</protein>
<gene>
    <name evidence="2" type="ORF">RJ641_015658</name>
</gene>
<accession>A0AAN8YYE0</accession>
<feature type="coiled-coil region" evidence="1">
    <location>
        <begin position="34"/>
        <end position="61"/>
    </location>
</feature>
<evidence type="ECO:0000256" key="1">
    <source>
        <dbReference type="SAM" id="Coils"/>
    </source>
</evidence>